<dbReference type="InterPro" id="IPR040911">
    <property type="entry name" value="Exostosin_GT47"/>
</dbReference>
<dbReference type="Gramene" id="PGSC0003DMT400032155">
    <property type="protein sequence ID" value="PGSC0003DMT400032155"/>
    <property type="gene ID" value="PGSC0003DMG400012345"/>
</dbReference>
<evidence type="ECO:0000256" key="4">
    <source>
        <dbReference type="ARBA" id="ARBA00022968"/>
    </source>
</evidence>
<feature type="transmembrane region" description="Helical" evidence="6">
    <location>
        <begin position="21"/>
        <end position="49"/>
    </location>
</feature>
<dbReference type="PANTHER" id="PTHR11062">
    <property type="entry name" value="EXOSTOSIN HEPARAN SULFATE GLYCOSYLTRANSFERASE -RELATED"/>
    <property type="match status" value="1"/>
</dbReference>
<keyword evidence="6" id="KW-0472">Membrane</keyword>
<reference evidence="8" key="2">
    <citation type="submission" date="2015-06" db="UniProtKB">
        <authorList>
            <consortium name="EnsemblPlants"/>
        </authorList>
    </citation>
    <scope>IDENTIFICATION</scope>
    <source>
        <strain evidence="8">DM1-3 516 R44</strain>
    </source>
</reference>
<comment type="similarity">
    <text evidence="2">Belongs to the glycosyltransferase 47 family.</text>
</comment>
<sequence length="858" mass="96094">MAISVSKKKAKINKKVEHKEESFFFSSFLAKFLFRIPSIVLVLILIFIWSSSTTIISGKVVHICISSRKLNDLYCISAGTEPHLDTAISSLNGTSPSVFVDQKDIASREYTLQDTGTAIVDESFTSNDTMSNVVDVSVQKSSPLEIPILRFNDSSTSIDTMSNVVDGSVQKYSPLDIPTPRVNDSSTSNVVDVSSPIDIPSPHVNDSFTSIETMSNVVDVSLQESSPLEIPILRFNDSSTSIDTMSNVVDGSVQKYSPLDIPTPRVNDSSTSNVVDVSSPIDIPSPHVNDSFTSIETMSNVVDVSLQESSPLEIPILRFNDSSTSIDTMSNVVDGSVQNYSPLDIPTPRVNDSSTSTVVDVSSPLDIPSPRVNDSFTSIDTVSNVVDVSLQKSSPLDIAIPRVNDSSTSIPSAKQESTTSVDSFAGNKSVSFRNNMVKSGDEELVIAYNDVEDQLQVHRSWAATSNTNATCDGRGIYVYDLPTKFNKDLVAQCADINPWVNLCKYFSNDAMGEPIQNLGTGWYQTHQYSLELIFHSRVLNHPCRVHNADEAKLFYVPFYGGLDVLRWHFKNVSNDVKDSLGVELVRWLESQKHWFQKSGNDHVFVLGKISWDFRRYSDTIWGSRFLELDEMQNPVKLLIERQPWQVNDIGIPHPTYFHPQSDNDIIAWQDRIIRSNRKSLVSFAGAARPDAPENIRSILISQCTSTKDQECRFLNCNSSSCNQPESIIELFMESEFCLQPPGDSPTRKSVFDSLISGCIPVIFDPFTAYYQYSWHLPQDHKKYSVFIDQEDVRKMKVNVVERLMQIPTKERENMRSYIVYELLPGLVYGDPKSKLEKFQDAFSITINNLFQRLNKLEL</sequence>
<evidence type="ECO:0000256" key="5">
    <source>
        <dbReference type="ARBA" id="ARBA00023034"/>
    </source>
</evidence>
<dbReference type="InParanoid" id="M1AWZ8"/>
<keyword evidence="3" id="KW-0808">Transferase</keyword>
<keyword evidence="4" id="KW-0735">Signal-anchor</keyword>
<dbReference type="EnsemblPlants" id="PGSC0003DMT400032155">
    <property type="protein sequence ID" value="PGSC0003DMT400032155"/>
    <property type="gene ID" value="PGSC0003DMG400012345"/>
</dbReference>
<dbReference type="HOGENOM" id="CLU_012659_1_0_1"/>
<keyword evidence="9" id="KW-1185">Reference proteome</keyword>
<dbReference type="PANTHER" id="PTHR11062:SF117">
    <property type="entry name" value="XYLOGLUCAN-SPECIFIC GALACTURONOSYLTRANSFERASE 1"/>
    <property type="match status" value="1"/>
</dbReference>
<dbReference type="PaxDb" id="4113-PGSC0003DMT400032155"/>
<comment type="subcellular location">
    <subcellularLocation>
        <location evidence="1">Golgi apparatus membrane</location>
        <topology evidence="1">Single-pass type II membrane protein</topology>
    </subcellularLocation>
</comment>
<keyword evidence="5" id="KW-0333">Golgi apparatus</keyword>
<dbReference type="Pfam" id="PF03016">
    <property type="entry name" value="Exostosin_GT47"/>
    <property type="match status" value="1"/>
</dbReference>
<dbReference type="InterPro" id="IPR004263">
    <property type="entry name" value="Exostosin"/>
</dbReference>
<organism evidence="8 9">
    <name type="scientific">Solanum tuberosum</name>
    <name type="common">Potato</name>
    <dbReference type="NCBI Taxonomy" id="4113"/>
    <lineage>
        <taxon>Eukaryota</taxon>
        <taxon>Viridiplantae</taxon>
        <taxon>Streptophyta</taxon>
        <taxon>Embryophyta</taxon>
        <taxon>Tracheophyta</taxon>
        <taxon>Spermatophyta</taxon>
        <taxon>Magnoliopsida</taxon>
        <taxon>eudicotyledons</taxon>
        <taxon>Gunneridae</taxon>
        <taxon>Pentapetalae</taxon>
        <taxon>asterids</taxon>
        <taxon>lamiids</taxon>
        <taxon>Solanales</taxon>
        <taxon>Solanaceae</taxon>
        <taxon>Solanoideae</taxon>
        <taxon>Solaneae</taxon>
        <taxon>Solanum</taxon>
    </lineage>
</organism>
<reference evidence="9" key="1">
    <citation type="journal article" date="2011" name="Nature">
        <title>Genome sequence and analysis of the tuber crop potato.</title>
        <authorList>
            <consortium name="The Potato Genome Sequencing Consortium"/>
        </authorList>
    </citation>
    <scope>NUCLEOTIDE SEQUENCE [LARGE SCALE GENOMIC DNA]</scope>
    <source>
        <strain evidence="9">cv. DM1-3 516 R44</strain>
    </source>
</reference>
<evidence type="ECO:0000256" key="3">
    <source>
        <dbReference type="ARBA" id="ARBA00022676"/>
    </source>
</evidence>
<evidence type="ECO:0000256" key="1">
    <source>
        <dbReference type="ARBA" id="ARBA00004323"/>
    </source>
</evidence>
<keyword evidence="6" id="KW-0812">Transmembrane</keyword>
<dbReference type="AlphaFoldDB" id="M1AWZ8"/>
<evidence type="ECO:0000259" key="7">
    <source>
        <dbReference type="Pfam" id="PF03016"/>
    </source>
</evidence>
<proteinExistence type="inferred from homology"/>
<feature type="domain" description="Exostosin GT47" evidence="7">
    <location>
        <begin position="471"/>
        <end position="800"/>
    </location>
</feature>
<dbReference type="OMA" id="CADINPW"/>
<evidence type="ECO:0000256" key="6">
    <source>
        <dbReference type="SAM" id="Phobius"/>
    </source>
</evidence>
<evidence type="ECO:0000313" key="9">
    <source>
        <dbReference type="Proteomes" id="UP000011115"/>
    </source>
</evidence>
<dbReference type="eggNOG" id="KOG1021">
    <property type="taxonomic scope" value="Eukaryota"/>
</dbReference>
<evidence type="ECO:0000256" key="2">
    <source>
        <dbReference type="ARBA" id="ARBA00010271"/>
    </source>
</evidence>
<dbReference type="GO" id="GO:0000139">
    <property type="term" value="C:Golgi membrane"/>
    <property type="evidence" value="ECO:0007669"/>
    <property type="project" value="UniProtKB-SubCell"/>
</dbReference>
<dbReference type="GO" id="GO:0016757">
    <property type="term" value="F:glycosyltransferase activity"/>
    <property type="evidence" value="ECO:0007669"/>
    <property type="project" value="UniProtKB-KW"/>
</dbReference>
<accession>M1AWZ8</accession>
<keyword evidence="3" id="KW-0328">Glycosyltransferase</keyword>
<keyword evidence="6" id="KW-1133">Transmembrane helix</keyword>
<name>M1AWZ8_SOLTU</name>
<protein>
    <submittedName>
        <fullName evidence="8">Xyloglucan galactosyltransferase KATAMARI1</fullName>
    </submittedName>
</protein>
<evidence type="ECO:0000313" key="8">
    <source>
        <dbReference type="EnsemblPlants" id="PGSC0003DMT400032155"/>
    </source>
</evidence>
<dbReference type="Proteomes" id="UP000011115">
    <property type="component" value="Unassembled WGS sequence"/>
</dbReference>
<dbReference type="STRING" id="4113.M1AWZ8"/>